<dbReference type="AlphaFoldDB" id="A0A915CP48"/>
<evidence type="ECO:0000313" key="2">
    <source>
        <dbReference type="WBParaSite" id="jg1070"/>
    </source>
</evidence>
<protein>
    <submittedName>
        <fullName evidence="2">Uncharacterized protein</fullName>
    </submittedName>
</protein>
<sequence>MSTILDRPTFNFGLNTWNRIKSAWSTRKVLYGQHKTRPKYDYSSLLPTYEVPILNVQKKLFVSIPQGYLPKGHPATSFRQPIIFNYKQGDEREYLIKYLDKKTCLDSESFYLAYIGRIVQAGVLNLPDFAYLTMFIRLLGGAKLEIPESLSQNHDPDFCVINELPASENKPYFYMQLLQFAKLTTDAKMRSLSRNQVEWGTVLRDSLLPAYNMNHRSGDREVMEAAGLRQFRNRFHRFYQKLNQNRKPIANSWFCRLGKNPNPNENDHAEDANTNMQLVLDAIEDDDVEDMPSSQPRPTKADFHGLEVTIVEDEDGKRIWVGDGQLPELYRPFNYRIDKRTGRENFQCLSCSSQNKRDKCSIVAPFCLAGQLQLNVRELKFRTFIAPRSFYTGRFSKIFLEEKESSESSHQSFLEYISAVVIPQVGDGLLNYRKNDAEERISLRSGKSMLYALVTELGQVIWIGICNDKDKSWVARRCVHSTHFLRHSPHIYSVILTQDAHADDIKNGEYLTMIAEDLNQRMIPTTTVNLLQLENNEYPSEQHIQLATDFLDQHRNWVNVLFEGLKDPRRYQKLQLIKERPLSPSHF</sequence>
<organism evidence="1 2">
    <name type="scientific">Ditylenchus dipsaci</name>
    <dbReference type="NCBI Taxonomy" id="166011"/>
    <lineage>
        <taxon>Eukaryota</taxon>
        <taxon>Metazoa</taxon>
        <taxon>Ecdysozoa</taxon>
        <taxon>Nematoda</taxon>
        <taxon>Chromadorea</taxon>
        <taxon>Rhabditida</taxon>
        <taxon>Tylenchina</taxon>
        <taxon>Tylenchomorpha</taxon>
        <taxon>Sphaerularioidea</taxon>
        <taxon>Anguinidae</taxon>
        <taxon>Anguininae</taxon>
        <taxon>Ditylenchus</taxon>
    </lineage>
</organism>
<keyword evidence="1" id="KW-1185">Reference proteome</keyword>
<dbReference type="WBParaSite" id="jg1070">
    <property type="protein sequence ID" value="jg1070"/>
    <property type="gene ID" value="jg1070"/>
</dbReference>
<evidence type="ECO:0000313" key="1">
    <source>
        <dbReference type="Proteomes" id="UP000887574"/>
    </source>
</evidence>
<name>A0A915CP48_9BILA</name>
<proteinExistence type="predicted"/>
<reference evidence="2" key="1">
    <citation type="submission" date="2022-11" db="UniProtKB">
        <authorList>
            <consortium name="WormBaseParasite"/>
        </authorList>
    </citation>
    <scope>IDENTIFICATION</scope>
</reference>
<dbReference type="Proteomes" id="UP000887574">
    <property type="component" value="Unplaced"/>
</dbReference>
<accession>A0A915CP48</accession>